<accession>A0ABM1ZKA2</accession>
<evidence type="ECO:0000313" key="3">
    <source>
        <dbReference type="Proteomes" id="UP000069940"/>
    </source>
</evidence>
<sequence length="388" mass="44847">MQSESQRGSTGVVAATPNWLNDRFLQEVIRKAKNDGSITLYHDCKIRPGGRDGFEHASNLFRTTVHYRRRSMPREPREQAVDLILKIDRGLLRSDAQFATEIRMYREVFPAMEEVLMKIGEAMDVPKYFYSSHEPRNLIIMEDLFPSGWVQKRELDSFDDGKLCIEAIAKFHAASYVIYEKSKQLSSISKANVDINKMTSAIDLLIEFLCNQPGCSQMGTKLRSLKPHFQNKLKQLYSPPNSNHFISVLNHGDLDVTNLWYRTHPDSKVTMIDFQSCHWGTPTVDLLGLLDLVLDRTARRTQSDRLIREYYEAFTGYLARMGYRGTPYNLQGLVKELRRCIVLELLHLAMRYQRKNDSSANENRVDRSTIDTETQQDLSELLRRGLLD</sequence>
<dbReference type="EnsemblMetazoa" id="AALFPA23_019308.R28395">
    <property type="protein sequence ID" value="AALFPA23_019308.P28395"/>
    <property type="gene ID" value="AALFPA23_019308"/>
</dbReference>
<dbReference type="InterPro" id="IPR015897">
    <property type="entry name" value="CHK_kinase-like"/>
</dbReference>
<dbReference type="RefSeq" id="XP_019547041.3">
    <property type="nucleotide sequence ID" value="XM_019691496.3"/>
</dbReference>
<proteinExistence type="predicted"/>
<dbReference type="Proteomes" id="UP000069940">
    <property type="component" value="Unassembled WGS sequence"/>
</dbReference>
<reference evidence="3" key="1">
    <citation type="journal article" date="2015" name="Proc. Natl. Acad. Sci. U.S.A.">
        <title>Genome sequence of the Asian Tiger mosquito, Aedes albopictus, reveals insights into its biology, genetics, and evolution.</title>
        <authorList>
            <person name="Chen X.G."/>
            <person name="Jiang X."/>
            <person name="Gu J."/>
            <person name="Xu M."/>
            <person name="Wu Y."/>
            <person name="Deng Y."/>
            <person name="Zhang C."/>
            <person name="Bonizzoni M."/>
            <person name="Dermauw W."/>
            <person name="Vontas J."/>
            <person name="Armbruster P."/>
            <person name="Huang X."/>
            <person name="Yang Y."/>
            <person name="Zhang H."/>
            <person name="He W."/>
            <person name="Peng H."/>
            <person name="Liu Y."/>
            <person name="Wu K."/>
            <person name="Chen J."/>
            <person name="Lirakis M."/>
            <person name="Topalis P."/>
            <person name="Van Leeuwen T."/>
            <person name="Hall A.B."/>
            <person name="Jiang X."/>
            <person name="Thorpe C."/>
            <person name="Mueller R.L."/>
            <person name="Sun C."/>
            <person name="Waterhouse R.M."/>
            <person name="Yan G."/>
            <person name="Tu Z.J."/>
            <person name="Fang X."/>
            <person name="James A.A."/>
        </authorList>
    </citation>
    <scope>NUCLEOTIDE SEQUENCE [LARGE SCALE GENOMIC DNA]</scope>
    <source>
        <strain evidence="3">Foshan</strain>
    </source>
</reference>
<protein>
    <recommendedName>
        <fullName evidence="1">CHK kinase-like domain-containing protein</fullName>
    </recommendedName>
</protein>
<feature type="domain" description="CHK kinase-like" evidence="1">
    <location>
        <begin position="139"/>
        <end position="320"/>
    </location>
</feature>
<dbReference type="SUPFAM" id="SSF56112">
    <property type="entry name" value="Protein kinase-like (PK-like)"/>
    <property type="match status" value="1"/>
</dbReference>
<dbReference type="InterPro" id="IPR004119">
    <property type="entry name" value="EcKL"/>
</dbReference>
<dbReference type="PANTHER" id="PTHR11012:SF12">
    <property type="entry name" value="CHK KINASE-LIKE DOMAIN-CONTAINING PROTEIN-RELATED"/>
    <property type="match status" value="1"/>
</dbReference>
<dbReference type="Gene3D" id="3.90.1200.10">
    <property type="match status" value="1"/>
</dbReference>
<organism evidence="2 3">
    <name type="scientific">Aedes albopictus</name>
    <name type="common">Asian tiger mosquito</name>
    <name type="synonym">Stegomyia albopicta</name>
    <dbReference type="NCBI Taxonomy" id="7160"/>
    <lineage>
        <taxon>Eukaryota</taxon>
        <taxon>Metazoa</taxon>
        <taxon>Ecdysozoa</taxon>
        <taxon>Arthropoda</taxon>
        <taxon>Hexapoda</taxon>
        <taxon>Insecta</taxon>
        <taxon>Pterygota</taxon>
        <taxon>Neoptera</taxon>
        <taxon>Endopterygota</taxon>
        <taxon>Diptera</taxon>
        <taxon>Nematocera</taxon>
        <taxon>Culicoidea</taxon>
        <taxon>Culicidae</taxon>
        <taxon>Culicinae</taxon>
        <taxon>Aedini</taxon>
        <taxon>Aedes</taxon>
        <taxon>Stegomyia</taxon>
    </lineage>
</organism>
<dbReference type="PANTHER" id="PTHR11012">
    <property type="entry name" value="PROTEIN KINASE-LIKE DOMAIN-CONTAINING"/>
    <property type="match status" value="1"/>
</dbReference>
<name>A0ABM1ZKA2_AEDAL</name>
<evidence type="ECO:0000259" key="1">
    <source>
        <dbReference type="SMART" id="SM00587"/>
    </source>
</evidence>
<dbReference type="GeneID" id="109417401"/>
<dbReference type="Pfam" id="PF02958">
    <property type="entry name" value="EcKL"/>
    <property type="match status" value="1"/>
</dbReference>
<reference evidence="2" key="2">
    <citation type="submission" date="2025-05" db="UniProtKB">
        <authorList>
            <consortium name="EnsemblMetazoa"/>
        </authorList>
    </citation>
    <scope>IDENTIFICATION</scope>
    <source>
        <strain evidence="2">Foshan</strain>
    </source>
</reference>
<evidence type="ECO:0000313" key="2">
    <source>
        <dbReference type="EnsemblMetazoa" id="AALFPA23_019308.P28395"/>
    </source>
</evidence>
<dbReference type="SMART" id="SM00587">
    <property type="entry name" value="CHK"/>
    <property type="match status" value="1"/>
</dbReference>
<keyword evidence="3" id="KW-1185">Reference proteome</keyword>
<dbReference type="InterPro" id="IPR011009">
    <property type="entry name" value="Kinase-like_dom_sf"/>
</dbReference>